<dbReference type="AlphaFoldDB" id="A0A2I0VWW5"/>
<reference evidence="1 2" key="1">
    <citation type="journal article" date="2016" name="Sci. Rep.">
        <title>The Dendrobium catenatum Lindl. genome sequence provides insights into polysaccharide synthase, floral development and adaptive evolution.</title>
        <authorList>
            <person name="Zhang G.Q."/>
            <person name="Xu Q."/>
            <person name="Bian C."/>
            <person name="Tsai W.C."/>
            <person name="Yeh C.M."/>
            <person name="Liu K.W."/>
            <person name="Yoshida K."/>
            <person name="Zhang L.S."/>
            <person name="Chang S.B."/>
            <person name="Chen F."/>
            <person name="Shi Y."/>
            <person name="Su Y.Y."/>
            <person name="Zhang Y.Q."/>
            <person name="Chen L.J."/>
            <person name="Yin Y."/>
            <person name="Lin M."/>
            <person name="Huang H."/>
            <person name="Deng H."/>
            <person name="Wang Z.W."/>
            <person name="Zhu S.L."/>
            <person name="Zhao X."/>
            <person name="Deng C."/>
            <person name="Niu S.C."/>
            <person name="Huang J."/>
            <person name="Wang M."/>
            <person name="Liu G.H."/>
            <person name="Yang H.J."/>
            <person name="Xiao X.J."/>
            <person name="Hsiao Y.Y."/>
            <person name="Wu W.L."/>
            <person name="Chen Y.Y."/>
            <person name="Mitsuda N."/>
            <person name="Ohme-Takagi M."/>
            <person name="Luo Y.B."/>
            <person name="Van de Peer Y."/>
            <person name="Liu Z.J."/>
        </authorList>
    </citation>
    <scope>NUCLEOTIDE SEQUENCE [LARGE SCALE GENOMIC DNA]</scope>
    <source>
        <tissue evidence="1">The whole plant</tissue>
    </source>
</reference>
<accession>A0A2I0VWW5</accession>
<sequence>MMGIPFSSNILHSFHLLRRYSQLSTVGRCRRRNLTPATCSSNSTYLHGMPLRIPTARSPRSDCFPFSPHRISVILVFNYAPSNP</sequence>
<dbReference type="EMBL" id="KZ503159">
    <property type="protein sequence ID" value="PKU67904.1"/>
    <property type="molecule type" value="Genomic_DNA"/>
</dbReference>
<reference evidence="1 2" key="2">
    <citation type="journal article" date="2017" name="Nature">
        <title>The Apostasia genome and the evolution of orchids.</title>
        <authorList>
            <person name="Zhang G.Q."/>
            <person name="Liu K.W."/>
            <person name="Li Z."/>
            <person name="Lohaus R."/>
            <person name="Hsiao Y.Y."/>
            <person name="Niu S.C."/>
            <person name="Wang J.Y."/>
            <person name="Lin Y.C."/>
            <person name="Xu Q."/>
            <person name="Chen L.J."/>
            <person name="Yoshida K."/>
            <person name="Fujiwara S."/>
            <person name="Wang Z.W."/>
            <person name="Zhang Y.Q."/>
            <person name="Mitsuda N."/>
            <person name="Wang M."/>
            <person name="Liu G.H."/>
            <person name="Pecoraro L."/>
            <person name="Huang H.X."/>
            <person name="Xiao X.J."/>
            <person name="Lin M."/>
            <person name="Wu X.Y."/>
            <person name="Wu W.L."/>
            <person name="Chen Y.Y."/>
            <person name="Chang S.B."/>
            <person name="Sakamoto S."/>
            <person name="Ohme-Takagi M."/>
            <person name="Yagi M."/>
            <person name="Zeng S.J."/>
            <person name="Shen C.Y."/>
            <person name="Yeh C.M."/>
            <person name="Luo Y.B."/>
            <person name="Tsai W.C."/>
            <person name="Van de Peer Y."/>
            <person name="Liu Z.J."/>
        </authorList>
    </citation>
    <scope>NUCLEOTIDE SEQUENCE [LARGE SCALE GENOMIC DNA]</scope>
    <source>
        <tissue evidence="1">The whole plant</tissue>
    </source>
</reference>
<evidence type="ECO:0000313" key="1">
    <source>
        <dbReference type="EMBL" id="PKU67904.1"/>
    </source>
</evidence>
<dbReference type="Proteomes" id="UP000233837">
    <property type="component" value="Unassembled WGS sequence"/>
</dbReference>
<protein>
    <submittedName>
        <fullName evidence="1">Uncharacterized protein</fullName>
    </submittedName>
</protein>
<name>A0A2I0VWW5_9ASPA</name>
<organism evidence="1 2">
    <name type="scientific">Dendrobium catenatum</name>
    <dbReference type="NCBI Taxonomy" id="906689"/>
    <lineage>
        <taxon>Eukaryota</taxon>
        <taxon>Viridiplantae</taxon>
        <taxon>Streptophyta</taxon>
        <taxon>Embryophyta</taxon>
        <taxon>Tracheophyta</taxon>
        <taxon>Spermatophyta</taxon>
        <taxon>Magnoliopsida</taxon>
        <taxon>Liliopsida</taxon>
        <taxon>Asparagales</taxon>
        <taxon>Orchidaceae</taxon>
        <taxon>Epidendroideae</taxon>
        <taxon>Malaxideae</taxon>
        <taxon>Dendrobiinae</taxon>
        <taxon>Dendrobium</taxon>
    </lineage>
</organism>
<keyword evidence="2" id="KW-1185">Reference proteome</keyword>
<gene>
    <name evidence="1" type="ORF">MA16_Dca006939</name>
</gene>
<evidence type="ECO:0000313" key="2">
    <source>
        <dbReference type="Proteomes" id="UP000233837"/>
    </source>
</evidence>
<proteinExistence type="predicted"/>